<dbReference type="EMBL" id="BAABEO010000001">
    <property type="protein sequence ID" value="GAA3666384.1"/>
    <property type="molecule type" value="Genomic_DNA"/>
</dbReference>
<organism evidence="1 2">
    <name type="scientific">Arthrobacter ginkgonis</name>
    <dbReference type="NCBI Taxonomy" id="1630594"/>
    <lineage>
        <taxon>Bacteria</taxon>
        <taxon>Bacillati</taxon>
        <taxon>Actinomycetota</taxon>
        <taxon>Actinomycetes</taxon>
        <taxon>Micrococcales</taxon>
        <taxon>Micrococcaceae</taxon>
        <taxon>Arthrobacter</taxon>
    </lineage>
</organism>
<protein>
    <submittedName>
        <fullName evidence="1">Uncharacterized protein</fullName>
    </submittedName>
</protein>
<keyword evidence="2" id="KW-1185">Reference proteome</keyword>
<name>A0ABP7BRQ1_9MICC</name>
<evidence type="ECO:0000313" key="1">
    <source>
        <dbReference type="EMBL" id="GAA3666384.1"/>
    </source>
</evidence>
<accession>A0ABP7BRQ1</accession>
<comment type="caution">
    <text evidence="1">The sequence shown here is derived from an EMBL/GenBank/DDBJ whole genome shotgun (WGS) entry which is preliminary data.</text>
</comment>
<gene>
    <name evidence="1" type="ORF">GCM10023081_01580</name>
</gene>
<dbReference type="Proteomes" id="UP001500752">
    <property type="component" value="Unassembled WGS sequence"/>
</dbReference>
<evidence type="ECO:0000313" key="2">
    <source>
        <dbReference type="Proteomes" id="UP001500752"/>
    </source>
</evidence>
<sequence>MMFSYPCWIRFQGRTLGLIWQSEDGTGDSDEDTDRFLTDGGRIVSASTVEDLLALAGRHGLELETAIDPECGIDTPQDLDGLEALLELAVSDDTCAQLLNAWNLFADIARSVGATLDDRGPKASKCYDKVFYGNNLECITPAGEHYSPDFSASEQRLIAEILNRGRTILASRLQVDPETEHTPEQPHRNQ</sequence>
<reference evidence="2" key="1">
    <citation type="journal article" date="2019" name="Int. J. Syst. Evol. Microbiol.">
        <title>The Global Catalogue of Microorganisms (GCM) 10K type strain sequencing project: providing services to taxonomists for standard genome sequencing and annotation.</title>
        <authorList>
            <consortium name="The Broad Institute Genomics Platform"/>
            <consortium name="The Broad Institute Genome Sequencing Center for Infectious Disease"/>
            <person name="Wu L."/>
            <person name="Ma J."/>
        </authorList>
    </citation>
    <scope>NUCLEOTIDE SEQUENCE [LARGE SCALE GENOMIC DNA]</scope>
    <source>
        <strain evidence="2">JCM 30742</strain>
    </source>
</reference>
<proteinExistence type="predicted"/>